<evidence type="ECO:0000313" key="2">
    <source>
        <dbReference type="Proteomes" id="UP001497382"/>
    </source>
</evidence>
<dbReference type="Proteomes" id="UP001497382">
    <property type="component" value="Unassembled WGS sequence"/>
</dbReference>
<keyword evidence="2" id="KW-1185">Reference proteome</keyword>
<accession>A0AAV2BJE7</accession>
<gene>
    <name evidence="1" type="ORF">LARSCL_LOCUS19449</name>
</gene>
<comment type="caution">
    <text evidence="1">The sequence shown here is derived from an EMBL/GenBank/DDBJ whole genome shotgun (WGS) entry which is preliminary data.</text>
</comment>
<organism evidence="1 2">
    <name type="scientific">Larinioides sclopetarius</name>
    <dbReference type="NCBI Taxonomy" id="280406"/>
    <lineage>
        <taxon>Eukaryota</taxon>
        <taxon>Metazoa</taxon>
        <taxon>Ecdysozoa</taxon>
        <taxon>Arthropoda</taxon>
        <taxon>Chelicerata</taxon>
        <taxon>Arachnida</taxon>
        <taxon>Araneae</taxon>
        <taxon>Araneomorphae</taxon>
        <taxon>Entelegynae</taxon>
        <taxon>Araneoidea</taxon>
        <taxon>Araneidae</taxon>
        <taxon>Larinioides</taxon>
    </lineage>
</organism>
<dbReference type="AlphaFoldDB" id="A0AAV2BJE7"/>
<proteinExistence type="predicted"/>
<sequence length="55" mass="6239">MLAFQSHGDGVLFLLSFHPRDGWIALQLLPSKTIPLNSHFGENTVAKSSRWIYLK</sequence>
<dbReference type="EMBL" id="CAXIEN010000378">
    <property type="protein sequence ID" value="CAL1295754.1"/>
    <property type="molecule type" value="Genomic_DNA"/>
</dbReference>
<name>A0AAV2BJE7_9ARAC</name>
<evidence type="ECO:0000313" key="1">
    <source>
        <dbReference type="EMBL" id="CAL1295754.1"/>
    </source>
</evidence>
<feature type="non-terminal residue" evidence="1">
    <location>
        <position position="55"/>
    </location>
</feature>
<protein>
    <submittedName>
        <fullName evidence="1">Uncharacterized protein</fullName>
    </submittedName>
</protein>
<reference evidence="1 2" key="1">
    <citation type="submission" date="2024-04" db="EMBL/GenBank/DDBJ databases">
        <authorList>
            <person name="Rising A."/>
            <person name="Reimegard J."/>
            <person name="Sonavane S."/>
            <person name="Akerstrom W."/>
            <person name="Nylinder S."/>
            <person name="Hedman E."/>
            <person name="Kallberg Y."/>
        </authorList>
    </citation>
    <scope>NUCLEOTIDE SEQUENCE [LARGE SCALE GENOMIC DNA]</scope>
</reference>